<dbReference type="Gene3D" id="3.40.50.20">
    <property type="match status" value="1"/>
</dbReference>
<dbReference type="OrthoDB" id="3373978at2"/>
<protein>
    <recommendedName>
        <fullName evidence="3">ATP-grasp domain-containing protein</fullName>
    </recommendedName>
</protein>
<gene>
    <name evidence="1" type="ORF">SAMN05216219_3011</name>
</gene>
<dbReference type="PANTHER" id="PTHR39217">
    <property type="match status" value="1"/>
</dbReference>
<dbReference type="AlphaFoldDB" id="A0A1I5DNZ9"/>
<dbReference type="PANTHER" id="PTHR39217:SF1">
    <property type="entry name" value="GLUTATHIONE SYNTHETASE"/>
    <property type="match status" value="1"/>
</dbReference>
<organism evidence="1 2">
    <name type="scientific">Mycetocola miduiensis</name>
    <dbReference type="NCBI Taxonomy" id="995034"/>
    <lineage>
        <taxon>Bacteria</taxon>
        <taxon>Bacillati</taxon>
        <taxon>Actinomycetota</taxon>
        <taxon>Actinomycetes</taxon>
        <taxon>Micrococcales</taxon>
        <taxon>Microbacteriaceae</taxon>
        <taxon>Mycetocola</taxon>
    </lineage>
</organism>
<dbReference type="STRING" id="995034.SAMN05216219_3011"/>
<dbReference type="Gene3D" id="3.30.1490.20">
    <property type="entry name" value="ATP-grasp fold, A domain"/>
    <property type="match status" value="1"/>
</dbReference>
<accession>A0A1I5DNZ9</accession>
<keyword evidence="2" id="KW-1185">Reference proteome</keyword>
<dbReference type="SUPFAM" id="SSF56059">
    <property type="entry name" value="Glutathione synthetase ATP-binding domain-like"/>
    <property type="match status" value="1"/>
</dbReference>
<proteinExistence type="predicted"/>
<name>A0A1I5DNZ9_9MICO</name>
<dbReference type="EMBL" id="FOVM01000010">
    <property type="protein sequence ID" value="SFO00830.1"/>
    <property type="molecule type" value="Genomic_DNA"/>
</dbReference>
<evidence type="ECO:0000313" key="1">
    <source>
        <dbReference type="EMBL" id="SFO00830.1"/>
    </source>
</evidence>
<dbReference type="GO" id="GO:0005524">
    <property type="term" value="F:ATP binding"/>
    <property type="evidence" value="ECO:0007669"/>
    <property type="project" value="InterPro"/>
</dbReference>
<evidence type="ECO:0000313" key="2">
    <source>
        <dbReference type="Proteomes" id="UP000198867"/>
    </source>
</evidence>
<evidence type="ECO:0008006" key="3">
    <source>
        <dbReference type="Google" id="ProtNLM"/>
    </source>
</evidence>
<dbReference type="InterPro" id="IPR013815">
    <property type="entry name" value="ATP_grasp_subdomain_1"/>
</dbReference>
<dbReference type="Gene3D" id="3.30.470.20">
    <property type="entry name" value="ATP-grasp fold, B domain"/>
    <property type="match status" value="1"/>
</dbReference>
<reference evidence="2" key="1">
    <citation type="submission" date="2016-10" db="EMBL/GenBank/DDBJ databases">
        <authorList>
            <person name="Varghese N."/>
            <person name="Submissions S."/>
        </authorList>
    </citation>
    <scope>NUCLEOTIDE SEQUENCE [LARGE SCALE GENOMIC DNA]</scope>
    <source>
        <strain evidence="2">CGMCC 1.11101</strain>
    </source>
</reference>
<sequence length="309" mass="32587">MTKIALVSHGLTDPALIDDDLPLLVDALAAAGLPARVVLWTDRAVAWEDFDLVIIRSPWDYPADAAAFLDWLERVASVSQVLNAPDLIRWNIDKVYLRDIAAVSNVPLVPTTFCTTIDEVAAAVAALNSDRLVIKPSVSAGSQNTGLFDAGDPAALSLAEHILAIGKTVMVQPAIDGVQERGEHALLFFNGRFSHAISKGPLLAVGGGLRGGVYVEEIARVDPGPIELGVGTALIDAVAEVLTGRGLTASDALPLYARIDVVDDPGRGPLVLEAELFEPSLFLGSHPDAVANFVAAVRQRILSTSDQPA</sequence>
<dbReference type="InterPro" id="IPR053191">
    <property type="entry name" value="DcsG_Biosynth_Enzyme"/>
</dbReference>
<dbReference type="Proteomes" id="UP000198867">
    <property type="component" value="Unassembled WGS sequence"/>
</dbReference>
<dbReference type="RefSeq" id="WP_090712878.1">
    <property type="nucleotide sequence ID" value="NZ_FOVM01000010.1"/>
</dbReference>